<evidence type="ECO:0000313" key="1">
    <source>
        <dbReference type="EMBL" id="QHT18388.1"/>
    </source>
</evidence>
<dbReference type="EMBL" id="MN739655">
    <property type="protein sequence ID" value="QHT18388.1"/>
    <property type="molecule type" value="Genomic_DNA"/>
</dbReference>
<reference evidence="1" key="1">
    <citation type="journal article" date="2020" name="Nature">
        <title>Giant virus diversity and host interactions through global metagenomics.</title>
        <authorList>
            <person name="Schulz F."/>
            <person name="Roux S."/>
            <person name="Paez-Espino D."/>
            <person name="Jungbluth S."/>
            <person name="Walsh D.A."/>
            <person name="Denef V.J."/>
            <person name="McMahon K.D."/>
            <person name="Konstantinidis K.T."/>
            <person name="Eloe-Fadrosh E.A."/>
            <person name="Kyrpides N.C."/>
            <person name="Woyke T."/>
        </authorList>
    </citation>
    <scope>NUCLEOTIDE SEQUENCE</scope>
    <source>
        <strain evidence="1">GVMAG-M-3300023174-46</strain>
    </source>
</reference>
<sequence>MPFLVEFLSLFQQKKNPCHTLIQEFSNCERYTNTVSDVQWTDGSKILCYKEFLSLNECLSKDSSDSLR</sequence>
<organism evidence="1">
    <name type="scientific">viral metagenome</name>
    <dbReference type="NCBI Taxonomy" id="1070528"/>
    <lineage>
        <taxon>unclassified sequences</taxon>
        <taxon>metagenomes</taxon>
        <taxon>organismal metagenomes</taxon>
    </lineage>
</organism>
<accession>A0A6C0DN93</accession>
<name>A0A6C0DN93_9ZZZZ</name>
<proteinExistence type="predicted"/>
<protein>
    <submittedName>
        <fullName evidence="1">Uncharacterized protein</fullName>
    </submittedName>
</protein>
<dbReference type="AlphaFoldDB" id="A0A6C0DN93"/>